<evidence type="ECO:0000313" key="1">
    <source>
        <dbReference type="EMBL" id="KIA78573.1"/>
    </source>
</evidence>
<name>A0A0C1EEU3_9BACT</name>
<dbReference type="Proteomes" id="UP000031307">
    <property type="component" value="Unassembled WGS sequence"/>
</dbReference>
<comment type="caution">
    <text evidence="1">The sequence shown here is derived from an EMBL/GenBank/DDBJ whole genome shotgun (WGS) entry which is preliminary data.</text>
</comment>
<feature type="non-terminal residue" evidence="1">
    <location>
        <position position="1"/>
    </location>
</feature>
<reference evidence="1 2" key="1">
    <citation type="journal article" date="2014" name="Mol. Biol. Evol.">
        <title>Massive expansion of Ubiquitination-related gene families within the Chlamydiae.</title>
        <authorList>
            <person name="Domman D."/>
            <person name="Collingro A."/>
            <person name="Lagkouvardos I."/>
            <person name="Gehre L."/>
            <person name="Weinmaier T."/>
            <person name="Rattei T."/>
            <person name="Subtil A."/>
            <person name="Horn M."/>
        </authorList>
    </citation>
    <scope>NUCLEOTIDE SEQUENCE [LARGE SCALE GENOMIC DNA]</scope>
    <source>
        <strain evidence="1 2">OEW1</strain>
    </source>
</reference>
<organism evidence="1 2">
    <name type="scientific">Parachlamydia acanthamoebae</name>
    <dbReference type="NCBI Taxonomy" id="83552"/>
    <lineage>
        <taxon>Bacteria</taxon>
        <taxon>Pseudomonadati</taxon>
        <taxon>Chlamydiota</taxon>
        <taxon>Chlamydiia</taxon>
        <taxon>Parachlamydiales</taxon>
        <taxon>Parachlamydiaceae</taxon>
        <taxon>Parachlamydia</taxon>
    </lineage>
</organism>
<dbReference type="AlphaFoldDB" id="A0A0C1EEU3"/>
<proteinExistence type="predicted"/>
<gene>
    <name evidence="1" type="ORF">DB43_DT00100</name>
</gene>
<protein>
    <submittedName>
        <fullName evidence="1">Uncharacterized protein</fullName>
    </submittedName>
</protein>
<dbReference type="EMBL" id="JSAM01000014">
    <property type="protein sequence ID" value="KIA78573.1"/>
    <property type="molecule type" value="Genomic_DNA"/>
</dbReference>
<sequence length="40" mass="4941">LVYDCGDRLKRSFREFHLRDDLRKQAKLELYFLREGLILN</sequence>
<evidence type="ECO:0000313" key="2">
    <source>
        <dbReference type="Proteomes" id="UP000031307"/>
    </source>
</evidence>
<accession>A0A0C1EEU3</accession>